<accession>A0A2K3NID9</accession>
<reference evidence="2 3" key="2">
    <citation type="journal article" date="2017" name="Front. Plant Sci.">
        <title>Gene Classification and Mining of Molecular Markers Useful in Red Clover (Trifolium pratense) Breeding.</title>
        <authorList>
            <person name="Istvanek J."/>
            <person name="Dluhosova J."/>
            <person name="Dluhos P."/>
            <person name="Patkova L."/>
            <person name="Nedelnik J."/>
            <person name="Repkova J."/>
        </authorList>
    </citation>
    <scope>NUCLEOTIDE SEQUENCE [LARGE SCALE GENOMIC DNA]</scope>
    <source>
        <strain evidence="3">cv. Tatra</strain>
        <tissue evidence="2">Young leaves</tissue>
    </source>
</reference>
<evidence type="ECO:0000313" key="2">
    <source>
        <dbReference type="EMBL" id="PNY02791.1"/>
    </source>
</evidence>
<evidence type="ECO:0000313" key="1">
    <source>
        <dbReference type="EMBL" id="PNY02696.1"/>
    </source>
</evidence>
<gene>
    <name evidence="1" type="ORF">L195_g026015</name>
    <name evidence="2" type="ORF">L195_g026111</name>
</gene>
<reference evidence="2 3" key="1">
    <citation type="journal article" date="2014" name="Am. J. Bot.">
        <title>Genome assembly and annotation for red clover (Trifolium pratense; Fabaceae).</title>
        <authorList>
            <person name="Istvanek J."/>
            <person name="Jaros M."/>
            <person name="Krenek A."/>
            <person name="Repkova J."/>
        </authorList>
    </citation>
    <scope>NUCLEOTIDE SEQUENCE [LARGE SCALE GENOMIC DNA]</scope>
    <source>
        <strain evidence="3">cv. Tatra</strain>
        <tissue evidence="2">Young leaves</tissue>
    </source>
</reference>
<comment type="caution">
    <text evidence="2">The sequence shown here is derived from an EMBL/GenBank/DDBJ whole genome shotgun (WGS) entry which is preliminary data.</text>
</comment>
<proteinExistence type="predicted"/>
<dbReference type="AlphaFoldDB" id="A0A2K3NID9"/>
<dbReference type="EMBL" id="ASHM01021690">
    <property type="protein sequence ID" value="PNY02696.1"/>
    <property type="molecule type" value="Genomic_DNA"/>
</dbReference>
<organism evidence="2 3">
    <name type="scientific">Trifolium pratense</name>
    <name type="common">Red clover</name>
    <dbReference type="NCBI Taxonomy" id="57577"/>
    <lineage>
        <taxon>Eukaryota</taxon>
        <taxon>Viridiplantae</taxon>
        <taxon>Streptophyta</taxon>
        <taxon>Embryophyta</taxon>
        <taxon>Tracheophyta</taxon>
        <taxon>Spermatophyta</taxon>
        <taxon>Magnoliopsida</taxon>
        <taxon>eudicotyledons</taxon>
        <taxon>Gunneridae</taxon>
        <taxon>Pentapetalae</taxon>
        <taxon>rosids</taxon>
        <taxon>fabids</taxon>
        <taxon>Fabales</taxon>
        <taxon>Fabaceae</taxon>
        <taxon>Papilionoideae</taxon>
        <taxon>50 kb inversion clade</taxon>
        <taxon>NPAAA clade</taxon>
        <taxon>Hologalegina</taxon>
        <taxon>IRL clade</taxon>
        <taxon>Trifolieae</taxon>
        <taxon>Trifolium</taxon>
    </lineage>
</organism>
<protein>
    <submittedName>
        <fullName evidence="2">Uncharacterized protein</fullName>
    </submittedName>
</protein>
<evidence type="ECO:0000313" key="3">
    <source>
        <dbReference type="Proteomes" id="UP000236291"/>
    </source>
</evidence>
<name>A0A2K3NID9_TRIPR</name>
<dbReference type="EMBL" id="ASHM01021817">
    <property type="protein sequence ID" value="PNY02791.1"/>
    <property type="molecule type" value="Genomic_DNA"/>
</dbReference>
<dbReference type="Proteomes" id="UP000236291">
    <property type="component" value="Unassembled WGS sequence"/>
</dbReference>
<sequence>MLKLMIEIEIDENGEVIDAELDREDRGSILRNCDWEGAERNYLMPELTPN</sequence>